<feature type="domain" description="Histidine kinase" evidence="6">
    <location>
        <begin position="227"/>
        <end position="431"/>
    </location>
</feature>
<dbReference type="PANTHER" id="PTHR43547">
    <property type="entry name" value="TWO-COMPONENT HISTIDINE KINASE"/>
    <property type="match status" value="1"/>
</dbReference>
<reference evidence="7 8" key="1">
    <citation type="journal article" date="2001" name="J. Bacteriol.">
        <title>Genome sequence and comparative analysis of the solvent-producing bacterium Clostridium acetobutylicum.</title>
        <authorList>
            <person name="Nolling J."/>
            <person name="Breton G."/>
            <person name="Omelchenko M.V."/>
            <person name="Makarova K.S."/>
            <person name="Zeng Q."/>
            <person name="Gibson R."/>
            <person name="Lee H.M."/>
            <person name="Dubois J."/>
            <person name="Qiu D."/>
            <person name="Hitti J."/>
            <person name="Wolf Y.I."/>
            <person name="Tatusov R.L."/>
            <person name="Sabathe F."/>
            <person name="Doucette-Stamm L."/>
            <person name="Soucaille P."/>
            <person name="Daly M.J."/>
            <person name="Bennett G.N."/>
            <person name="Koonin E.V."/>
            <person name="Smith D.R."/>
        </authorList>
    </citation>
    <scope>NUCLEOTIDE SEQUENCE [LARGE SCALE GENOMIC DNA]</scope>
    <source>
        <strain evidence="8">ATCC 824 / DSM 792 / JCM 1419 / LMG 5710 / VKM B-1787</strain>
    </source>
</reference>
<gene>
    <name evidence="7" type="ordered locus">CA_C3319</name>
</gene>
<dbReference type="CDD" id="cd00075">
    <property type="entry name" value="HATPase"/>
    <property type="match status" value="1"/>
</dbReference>
<keyword evidence="4 7" id="KW-0808">Transferase</keyword>
<dbReference type="Pfam" id="PF00512">
    <property type="entry name" value="HisKA"/>
    <property type="match status" value="1"/>
</dbReference>
<dbReference type="InterPro" id="IPR003018">
    <property type="entry name" value="GAF"/>
</dbReference>
<dbReference type="SMART" id="SM00387">
    <property type="entry name" value="HATPase_c"/>
    <property type="match status" value="1"/>
</dbReference>
<dbReference type="OrthoDB" id="9764522at2"/>
<dbReference type="STRING" id="272562.CA_C3319"/>
<dbReference type="Pfam" id="PF01590">
    <property type="entry name" value="GAF"/>
    <property type="match status" value="1"/>
</dbReference>
<name>Q97E01_CLOAB</name>
<dbReference type="InterPro" id="IPR003661">
    <property type="entry name" value="HisK_dim/P_dom"/>
</dbReference>
<dbReference type="SUPFAM" id="SSF55874">
    <property type="entry name" value="ATPase domain of HSP90 chaperone/DNA topoisomerase II/histidine kinase"/>
    <property type="match status" value="1"/>
</dbReference>
<dbReference type="AlphaFoldDB" id="Q97E01"/>
<dbReference type="GeneID" id="44999813"/>
<dbReference type="PANTHER" id="PTHR43547:SF2">
    <property type="entry name" value="HYBRID SIGNAL TRANSDUCTION HISTIDINE KINASE C"/>
    <property type="match status" value="1"/>
</dbReference>
<keyword evidence="4 7" id="KW-0418">Kinase</keyword>
<dbReference type="EC" id="2.7.13.3" evidence="2"/>
<dbReference type="Gene3D" id="1.10.287.130">
    <property type="match status" value="1"/>
</dbReference>
<dbReference type="HOGENOM" id="CLU_616359_0_0_9"/>
<dbReference type="PATRIC" id="fig|272562.8.peg.3498"/>
<evidence type="ECO:0000313" key="7">
    <source>
        <dbReference type="EMBL" id="AAK81251.1"/>
    </source>
</evidence>
<dbReference type="Pfam" id="PF02518">
    <property type="entry name" value="HATPase_c"/>
    <property type="match status" value="1"/>
</dbReference>
<dbReference type="InterPro" id="IPR003594">
    <property type="entry name" value="HATPase_dom"/>
</dbReference>
<dbReference type="InterPro" id="IPR036890">
    <property type="entry name" value="HATPase_C_sf"/>
</dbReference>
<dbReference type="InterPro" id="IPR005467">
    <property type="entry name" value="His_kinase_dom"/>
</dbReference>
<protein>
    <recommendedName>
        <fullName evidence="2">histidine kinase</fullName>
        <ecNumber evidence="2">2.7.13.3</ecNumber>
    </recommendedName>
</protein>
<keyword evidence="5" id="KW-0902">Two-component regulatory system</keyword>
<dbReference type="Gene3D" id="3.30.450.40">
    <property type="match status" value="1"/>
</dbReference>
<keyword evidence="3" id="KW-0597">Phosphoprotein</keyword>
<evidence type="ECO:0000256" key="3">
    <source>
        <dbReference type="ARBA" id="ARBA00022553"/>
    </source>
</evidence>
<evidence type="ECO:0000259" key="6">
    <source>
        <dbReference type="PROSITE" id="PS50109"/>
    </source>
</evidence>
<dbReference type="Gene3D" id="3.30.565.10">
    <property type="entry name" value="Histidine kinase-like ATPase, C-terminal domain"/>
    <property type="match status" value="1"/>
</dbReference>
<dbReference type="GO" id="GO:0000155">
    <property type="term" value="F:phosphorelay sensor kinase activity"/>
    <property type="evidence" value="ECO:0007669"/>
    <property type="project" value="InterPro"/>
</dbReference>
<dbReference type="EMBL" id="AE001437">
    <property type="protein sequence ID" value="AAK81251.1"/>
    <property type="molecule type" value="Genomic_DNA"/>
</dbReference>
<comment type="catalytic activity">
    <reaction evidence="1">
        <text>ATP + protein L-histidine = ADP + protein N-phospho-L-histidine.</text>
        <dbReference type="EC" id="2.7.13.3"/>
    </reaction>
</comment>
<dbReference type="InterPro" id="IPR004358">
    <property type="entry name" value="Sig_transdc_His_kin-like_C"/>
</dbReference>
<sequence>MENFSDKDELIHKWDSFIGTVEKNPTLRPLTMESWKRCKNMGVNPKHIKLKTLSHNELNDKISNNLHLIKIVKPYFDYLFLRVTNIPFLIALADSKAWIINISGNVNDFGEKKFRFCLGSNCSEKYIGNNGIGTCLTCGKPIIIYGREHFVNAYASFTCIGVPIKVNKKIVGAIDVCIPNKYAHPSIFDLTISCVESIQSTLSIIDRSSIKNSPNMNLSRTSKLLATAVHDLKNPLSVIRGLGQLGKLTSDKAKADYYFDKVIKQADELNTMVVELLSIFSPPKIKPMEISKIIKDVIEEFEPQCNSKKISLNIINSNSSYANISEPLFKRAIRNLISNAIQAIDIDGSIEIKIKQENKHIILSITDTAGGIPEELRDNLFEPFTFKRSGGTGLGLFMVYHTITNTHNGEMWFHTTPGNGTTFFIKLPIANPTSDLDMDKYNLMM</sequence>
<evidence type="ECO:0000313" key="8">
    <source>
        <dbReference type="Proteomes" id="UP000000814"/>
    </source>
</evidence>
<proteinExistence type="predicted"/>
<dbReference type="PIR" id="H97307">
    <property type="entry name" value="H97307"/>
</dbReference>
<dbReference type="SUPFAM" id="SSF47384">
    <property type="entry name" value="Homodimeric domain of signal transducing histidine kinase"/>
    <property type="match status" value="1"/>
</dbReference>
<dbReference type="SMART" id="SM00388">
    <property type="entry name" value="HisKA"/>
    <property type="match status" value="1"/>
</dbReference>
<dbReference type="CDD" id="cd00082">
    <property type="entry name" value="HisKA"/>
    <property type="match status" value="1"/>
</dbReference>
<dbReference type="eggNOG" id="COG0642">
    <property type="taxonomic scope" value="Bacteria"/>
</dbReference>
<evidence type="ECO:0000256" key="4">
    <source>
        <dbReference type="ARBA" id="ARBA00022777"/>
    </source>
</evidence>
<dbReference type="RefSeq" id="WP_010966591.1">
    <property type="nucleotide sequence ID" value="NC_003030.1"/>
</dbReference>
<dbReference type="eggNOG" id="COG3284">
    <property type="taxonomic scope" value="Bacteria"/>
</dbReference>
<dbReference type="PROSITE" id="PS50109">
    <property type="entry name" value="HIS_KIN"/>
    <property type="match status" value="1"/>
</dbReference>
<evidence type="ECO:0000256" key="1">
    <source>
        <dbReference type="ARBA" id="ARBA00000085"/>
    </source>
</evidence>
<dbReference type="PRINTS" id="PR00344">
    <property type="entry name" value="BCTRLSENSOR"/>
</dbReference>
<dbReference type="InterPro" id="IPR029016">
    <property type="entry name" value="GAF-like_dom_sf"/>
</dbReference>
<dbReference type="InterPro" id="IPR036097">
    <property type="entry name" value="HisK_dim/P_sf"/>
</dbReference>
<dbReference type="SMR" id="Q97E01"/>
<evidence type="ECO:0000256" key="2">
    <source>
        <dbReference type="ARBA" id="ARBA00012438"/>
    </source>
</evidence>
<dbReference type="Proteomes" id="UP000000814">
    <property type="component" value="Chromosome"/>
</dbReference>
<keyword evidence="8" id="KW-1185">Reference proteome</keyword>
<evidence type="ECO:0000256" key="5">
    <source>
        <dbReference type="ARBA" id="ARBA00023012"/>
    </source>
</evidence>
<accession>Q97E01</accession>
<dbReference type="KEGG" id="cac:CA_C3319"/>
<organism evidence="7 8">
    <name type="scientific">Clostridium acetobutylicum (strain ATCC 824 / DSM 792 / JCM 1419 / IAM 19013 / LMG 5710 / NBRC 13948 / NRRL B-527 / VKM B-1787 / 2291 / W)</name>
    <dbReference type="NCBI Taxonomy" id="272562"/>
    <lineage>
        <taxon>Bacteria</taxon>
        <taxon>Bacillati</taxon>
        <taxon>Bacillota</taxon>
        <taxon>Clostridia</taxon>
        <taxon>Eubacteriales</taxon>
        <taxon>Clostridiaceae</taxon>
        <taxon>Clostridium</taxon>
    </lineage>
</organism>